<dbReference type="Pfam" id="PF00067">
    <property type="entry name" value="p450"/>
    <property type="match status" value="1"/>
</dbReference>
<dbReference type="PANTHER" id="PTHR46206:SF7">
    <property type="entry name" value="P450, PUTATIVE (EUROFUNG)-RELATED"/>
    <property type="match status" value="1"/>
</dbReference>
<dbReference type="SUPFAM" id="SSF48264">
    <property type="entry name" value="Cytochrome P450"/>
    <property type="match status" value="1"/>
</dbReference>
<evidence type="ECO:0000256" key="3">
    <source>
        <dbReference type="ARBA" id="ARBA00022723"/>
    </source>
</evidence>
<evidence type="ECO:0000313" key="10">
    <source>
        <dbReference type="RefSeq" id="XP_030980256.1"/>
    </source>
</evidence>
<dbReference type="InterPro" id="IPR002403">
    <property type="entry name" value="Cyt_P450_E_grp-IV"/>
</dbReference>
<evidence type="ECO:0000256" key="6">
    <source>
        <dbReference type="ARBA" id="ARBA00023033"/>
    </source>
</evidence>
<dbReference type="GO" id="GO:0016705">
    <property type="term" value="F:oxidoreductase activity, acting on paired donors, with incorporation or reduction of molecular oxygen"/>
    <property type="evidence" value="ECO:0007669"/>
    <property type="project" value="InterPro"/>
</dbReference>
<dbReference type="GO" id="GO:0004497">
    <property type="term" value="F:monooxygenase activity"/>
    <property type="evidence" value="ECO:0007669"/>
    <property type="project" value="UniProtKB-KW"/>
</dbReference>
<dbReference type="PRINTS" id="PR00465">
    <property type="entry name" value="EP450IV"/>
</dbReference>
<dbReference type="Proteomes" id="UP000515153">
    <property type="component" value="Chromosome VII"/>
</dbReference>
<evidence type="ECO:0000256" key="1">
    <source>
        <dbReference type="ARBA" id="ARBA00001971"/>
    </source>
</evidence>
<sequence>MLNSAACIVLAITAVLGRMIYTHFYSNTCAAMKRALAHIPELHFEEDDTPERYRTETRSLVRKGYERYLQYGIPFQMRNPVSELGNQVVLPVKYLEEVKRAPRSLYSFEAFSEKVFLLKYIDAPRQTDALLYAVKLDINKNMDHILNGLWDETQVLLKETVPVTGQITIPGGELACNIIARTMSYVLVGPSLCRNPEWTKIAIEATFALVAGTQGLRDRYSPGWRWLARFQRSSEKLGEVREKAMELIKPLHEERMKALKDDSGQFRNFYDTIFWTMNKRKVDRSLRAIVDQQLFLTLASIHTTAGTLQSILCDWLAHPEYHDEILAEINKRLAAFKGAGGKWTQQEVNEMKKLDSFMKESTRVNPVGCMTVQRYAQRTHTFSDGFVLPAGTIFQFPSDAVHHDPKLFPDPEKFDGHRFLRLREKDANAYHYGYVSDTTLNWGAGTHACPGRFLATYVLKFAFIALITQYDLSFPEGTGKPGYFYFDNSVRIDPTAKLDIKKSS</sequence>
<dbReference type="CDD" id="cd11041">
    <property type="entry name" value="CYP503A1-like"/>
    <property type="match status" value="1"/>
</dbReference>
<protein>
    <submittedName>
        <fullName evidence="10">Uncharacterized protein</fullName>
    </submittedName>
</protein>
<feature type="binding site" description="axial binding residue" evidence="7">
    <location>
        <position position="449"/>
    </location>
    <ligand>
        <name>heme</name>
        <dbReference type="ChEBI" id="CHEBI:30413"/>
    </ligand>
    <ligandPart>
        <name>Fe</name>
        <dbReference type="ChEBI" id="CHEBI:18248"/>
    </ligandPart>
</feature>
<dbReference type="InterPro" id="IPR017972">
    <property type="entry name" value="Cyt_P450_CS"/>
</dbReference>
<dbReference type="GO" id="GO:0005506">
    <property type="term" value="F:iron ion binding"/>
    <property type="evidence" value="ECO:0007669"/>
    <property type="project" value="InterPro"/>
</dbReference>
<keyword evidence="5 7" id="KW-0408">Iron</keyword>
<reference evidence="10" key="3">
    <citation type="submission" date="2025-08" db="UniProtKB">
        <authorList>
            <consortium name="RefSeq"/>
        </authorList>
    </citation>
    <scope>IDENTIFICATION</scope>
    <source>
        <strain evidence="10">NI907</strain>
    </source>
</reference>
<gene>
    <name evidence="10" type="ORF">PgNI_10620</name>
</gene>
<keyword evidence="7 8" id="KW-0349">Heme</keyword>
<dbReference type="KEGG" id="pgri:PgNI_10620"/>
<evidence type="ECO:0000256" key="4">
    <source>
        <dbReference type="ARBA" id="ARBA00023002"/>
    </source>
</evidence>
<dbReference type="Gene3D" id="1.10.630.10">
    <property type="entry name" value="Cytochrome P450"/>
    <property type="match status" value="1"/>
</dbReference>
<keyword evidence="3 7" id="KW-0479">Metal-binding</keyword>
<proteinExistence type="inferred from homology"/>
<comment type="similarity">
    <text evidence="2 8">Belongs to the cytochrome P450 family.</text>
</comment>
<evidence type="ECO:0000256" key="7">
    <source>
        <dbReference type="PIRSR" id="PIRSR602403-1"/>
    </source>
</evidence>
<evidence type="ECO:0000256" key="2">
    <source>
        <dbReference type="ARBA" id="ARBA00010617"/>
    </source>
</evidence>
<name>A0A6P8AZ67_PYRGI</name>
<evidence type="ECO:0000313" key="9">
    <source>
        <dbReference type="Proteomes" id="UP000515153"/>
    </source>
</evidence>
<keyword evidence="4 8" id="KW-0560">Oxidoreductase</keyword>
<dbReference type="PANTHER" id="PTHR46206">
    <property type="entry name" value="CYTOCHROME P450"/>
    <property type="match status" value="1"/>
</dbReference>
<accession>A0A6P8AZ67</accession>
<dbReference type="PROSITE" id="PS00086">
    <property type="entry name" value="CYTOCHROME_P450"/>
    <property type="match status" value="1"/>
</dbReference>
<dbReference type="InterPro" id="IPR001128">
    <property type="entry name" value="Cyt_P450"/>
</dbReference>
<dbReference type="RefSeq" id="XP_030980256.1">
    <property type="nucleotide sequence ID" value="XM_031130593.1"/>
</dbReference>
<comment type="cofactor">
    <cofactor evidence="1 7">
        <name>heme</name>
        <dbReference type="ChEBI" id="CHEBI:30413"/>
    </cofactor>
</comment>
<reference evidence="9 10" key="1">
    <citation type="journal article" date="2019" name="Mol. Biol. Evol.">
        <title>Blast fungal genomes show frequent chromosomal changes, gene gains and losses, and effector gene turnover.</title>
        <authorList>
            <person name="Gomez Luciano L.B."/>
            <person name="Jason Tsai I."/>
            <person name="Chuma I."/>
            <person name="Tosa Y."/>
            <person name="Chen Y.H."/>
            <person name="Li J.Y."/>
            <person name="Li M.Y."/>
            <person name="Jade Lu M.Y."/>
            <person name="Nakayashiki H."/>
            <person name="Li W.H."/>
        </authorList>
    </citation>
    <scope>NUCLEOTIDE SEQUENCE [LARGE SCALE GENOMIC DNA]</scope>
    <source>
        <strain evidence="9 10">NI907</strain>
    </source>
</reference>
<reference evidence="10" key="2">
    <citation type="submission" date="2019-10" db="EMBL/GenBank/DDBJ databases">
        <authorList>
            <consortium name="NCBI Genome Project"/>
        </authorList>
    </citation>
    <scope>NUCLEOTIDE SEQUENCE</scope>
    <source>
        <strain evidence="10">NI907</strain>
    </source>
</reference>
<keyword evidence="9" id="KW-1185">Reference proteome</keyword>
<dbReference type="GeneID" id="41965499"/>
<organism evidence="9 10">
    <name type="scientific">Pyricularia grisea</name>
    <name type="common">Crabgrass-specific blast fungus</name>
    <name type="synonym">Magnaporthe grisea</name>
    <dbReference type="NCBI Taxonomy" id="148305"/>
    <lineage>
        <taxon>Eukaryota</taxon>
        <taxon>Fungi</taxon>
        <taxon>Dikarya</taxon>
        <taxon>Ascomycota</taxon>
        <taxon>Pezizomycotina</taxon>
        <taxon>Sordariomycetes</taxon>
        <taxon>Sordariomycetidae</taxon>
        <taxon>Magnaporthales</taxon>
        <taxon>Pyriculariaceae</taxon>
        <taxon>Pyricularia</taxon>
    </lineage>
</organism>
<dbReference type="AlphaFoldDB" id="A0A6P8AZ67"/>
<evidence type="ECO:0000256" key="8">
    <source>
        <dbReference type="RuleBase" id="RU000461"/>
    </source>
</evidence>
<keyword evidence="6 8" id="KW-0503">Monooxygenase</keyword>
<evidence type="ECO:0000256" key="5">
    <source>
        <dbReference type="ARBA" id="ARBA00023004"/>
    </source>
</evidence>
<dbReference type="GO" id="GO:0020037">
    <property type="term" value="F:heme binding"/>
    <property type="evidence" value="ECO:0007669"/>
    <property type="project" value="InterPro"/>
</dbReference>
<dbReference type="InterPro" id="IPR036396">
    <property type="entry name" value="Cyt_P450_sf"/>
</dbReference>